<accession>A0A132BFG9</accession>
<evidence type="ECO:0000313" key="3">
    <source>
        <dbReference type="Proteomes" id="UP000070700"/>
    </source>
</evidence>
<evidence type="ECO:0000313" key="2">
    <source>
        <dbReference type="EMBL" id="KUJ10457.1"/>
    </source>
</evidence>
<feature type="compositionally biased region" description="Polar residues" evidence="1">
    <location>
        <begin position="26"/>
        <end position="35"/>
    </location>
</feature>
<name>A0A132BFG9_MOLSC</name>
<keyword evidence="3" id="KW-1185">Reference proteome</keyword>
<dbReference type="EMBL" id="KQ947429">
    <property type="protein sequence ID" value="KUJ10457.1"/>
    <property type="molecule type" value="Genomic_DNA"/>
</dbReference>
<gene>
    <name evidence="2" type="ORF">LY89DRAFT_740168</name>
</gene>
<dbReference type="RefSeq" id="XP_018064812.1">
    <property type="nucleotide sequence ID" value="XM_018220558.1"/>
</dbReference>
<feature type="region of interest" description="Disordered" evidence="1">
    <location>
        <begin position="128"/>
        <end position="155"/>
    </location>
</feature>
<dbReference type="OrthoDB" id="10646612at2759"/>
<dbReference type="AlphaFoldDB" id="A0A132BFG9"/>
<feature type="region of interest" description="Disordered" evidence="1">
    <location>
        <begin position="15"/>
        <end position="35"/>
    </location>
</feature>
<dbReference type="GeneID" id="28830284"/>
<evidence type="ECO:0000256" key="1">
    <source>
        <dbReference type="SAM" id="MobiDB-lite"/>
    </source>
</evidence>
<organism evidence="2 3">
    <name type="scientific">Mollisia scopiformis</name>
    <name type="common">Conifer needle endophyte fungus</name>
    <name type="synonym">Phialocephala scopiformis</name>
    <dbReference type="NCBI Taxonomy" id="149040"/>
    <lineage>
        <taxon>Eukaryota</taxon>
        <taxon>Fungi</taxon>
        <taxon>Dikarya</taxon>
        <taxon>Ascomycota</taxon>
        <taxon>Pezizomycotina</taxon>
        <taxon>Leotiomycetes</taxon>
        <taxon>Helotiales</taxon>
        <taxon>Mollisiaceae</taxon>
        <taxon>Mollisia</taxon>
    </lineage>
</organism>
<reference evidence="2 3" key="1">
    <citation type="submission" date="2015-10" db="EMBL/GenBank/DDBJ databases">
        <title>Full genome of DAOMC 229536 Phialocephala scopiformis, a fungal endophyte of spruce producing the potent anti-insectan compound rugulosin.</title>
        <authorList>
            <consortium name="DOE Joint Genome Institute"/>
            <person name="Walker A.K."/>
            <person name="Frasz S.L."/>
            <person name="Seifert K.A."/>
            <person name="Miller J.D."/>
            <person name="Mondo S.J."/>
            <person name="Labutti K."/>
            <person name="Lipzen A."/>
            <person name="Dockter R."/>
            <person name="Kennedy M."/>
            <person name="Grigoriev I.V."/>
            <person name="Spatafora J.W."/>
        </authorList>
    </citation>
    <scope>NUCLEOTIDE SEQUENCE [LARGE SCALE GENOMIC DNA]</scope>
    <source>
        <strain evidence="2 3">CBS 120377</strain>
    </source>
</reference>
<sequence length="500" mass="55254">MGMFNAASQLSKINVRTQLPREKTSNLENSSNRSRIQSSKLVCDQFQTAALLAAYDGDEERDVTETTTEIDKNIEATSESAHARENTSYISKARIENDQNANATTEAADVGENTRNTRGVIEDSQDIDVTTKSANDGEDTADASNATNEADSIIRGQENTIYVPGGPPLRSPPELPFDISEEEHPLKPSATHKHITMSHLFGSLLVMQPGYSLEPIALVTTVLALLKIEAYLRTGRRMNRPIFATIERGTLFLRLTRNASDFTAKEPSKTSHNLLRSFASNTTKSRLPLQDAGSYRRISEYELGGMKCLISDPGAICRPNTSRQSDNTPEMMTSVDAAQDILGADGCKVIRGGFVVPRESIINVALTSGKFYSSIRSWKGQFFFAQSGPIIVGRHQNTTILNLREFNSTDKRTNMDQHWLRQMMTLLDEIREAAKSSGNKKCKIFFGAKGDRDHICIAHDTKEDVFLTEEIKARFWPVDTTAESISGSGGEQIVNLTETS</sequence>
<dbReference type="Proteomes" id="UP000070700">
    <property type="component" value="Unassembled WGS sequence"/>
</dbReference>
<proteinExistence type="predicted"/>
<protein>
    <submittedName>
        <fullName evidence="2">Uncharacterized protein</fullName>
    </submittedName>
</protein>
<dbReference type="InParanoid" id="A0A132BFG9"/>
<dbReference type="KEGG" id="psco:LY89DRAFT_740168"/>